<reference evidence="2" key="1">
    <citation type="journal article" date="2020" name="ISME J.">
        <title>Gammaproteobacteria mediating utilization of methyl-, sulfur- and petroleum organic compounds in deep ocean hydrothermal plumes.</title>
        <authorList>
            <person name="Zhou Z."/>
            <person name="Liu Y."/>
            <person name="Pan J."/>
            <person name="Cron B.R."/>
            <person name="Toner B.M."/>
            <person name="Anantharaman K."/>
            <person name="Breier J.A."/>
            <person name="Dick G.J."/>
            <person name="Li M."/>
        </authorList>
    </citation>
    <scope>NUCLEOTIDE SEQUENCE</scope>
    <source>
        <strain evidence="2">SZUA-1451</strain>
    </source>
</reference>
<evidence type="ECO:0000313" key="2">
    <source>
        <dbReference type="EMBL" id="HIP75286.1"/>
    </source>
</evidence>
<dbReference type="GO" id="GO:0005975">
    <property type="term" value="P:carbohydrate metabolic process"/>
    <property type="evidence" value="ECO:0007669"/>
    <property type="project" value="InterPro"/>
</dbReference>
<evidence type="ECO:0000259" key="1">
    <source>
        <dbReference type="PROSITE" id="PS51677"/>
    </source>
</evidence>
<accession>A0A832ZAG5</accession>
<dbReference type="AlphaFoldDB" id="A0A832ZAG5"/>
<dbReference type="PROSITE" id="PS51677">
    <property type="entry name" value="NODB"/>
    <property type="match status" value="1"/>
</dbReference>
<dbReference type="GO" id="GO:0016810">
    <property type="term" value="F:hydrolase activity, acting on carbon-nitrogen (but not peptide) bonds"/>
    <property type="evidence" value="ECO:0007669"/>
    <property type="project" value="InterPro"/>
</dbReference>
<proteinExistence type="predicted"/>
<dbReference type="InterPro" id="IPR002509">
    <property type="entry name" value="NODB_dom"/>
</dbReference>
<dbReference type="InterPro" id="IPR045235">
    <property type="entry name" value="PuuE_HpPgdA-like"/>
</dbReference>
<evidence type="ECO:0000313" key="3">
    <source>
        <dbReference type="Proteomes" id="UP000649326"/>
    </source>
</evidence>
<dbReference type="InterPro" id="IPR011330">
    <property type="entry name" value="Glyco_hydro/deAcase_b/a-brl"/>
</dbReference>
<dbReference type="PANTHER" id="PTHR47561:SF1">
    <property type="entry name" value="POLYSACCHARIDE DEACETYLASE FAMILY PROTEIN (AFU_ORTHOLOGUE AFUA_6G05030)"/>
    <property type="match status" value="1"/>
</dbReference>
<sequence>MLVSLTFDVEQDCPPYLNTTRGMEEGLPKILDLLNEKNIKATFFFTAEMARRYPNLARRVVDEGYELGCHGFNHERFDKLKKSRAEAIIKKSLNVLREFGDVVSFRAPNLQLPEYLFSSLSKNGIFVDSSKSWYKGYREGVKLIDGVLEIPVSVTSSILRLPWSVQKVIHARLREPRVYFAHPWEFIPMQKEKIRFDCKFNTGGNALILLERLIDYYKDQNAKFVMIREYLDVYKRKHEKHENATKIVPSSSIELI</sequence>
<dbReference type="EMBL" id="DQUG01000161">
    <property type="protein sequence ID" value="HIP75286.1"/>
    <property type="molecule type" value="Genomic_DNA"/>
</dbReference>
<dbReference type="Pfam" id="PF01522">
    <property type="entry name" value="Polysacc_deac_1"/>
    <property type="match status" value="1"/>
</dbReference>
<dbReference type="PANTHER" id="PTHR47561">
    <property type="entry name" value="POLYSACCHARIDE DEACETYLASE FAMILY PROTEIN (AFU_ORTHOLOGUE AFUA_6G05030)"/>
    <property type="match status" value="1"/>
</dbReference>
<dbReference type="CDD" id="cd10941">
    <property type="entry name" value="CE4_PuuE_HpPgdA_like_2"/>
    <property type="match status" value="1"/>
</dbReference>
<dbReference type="SUPFAM" id="SSF88713">
    <property type="entry name" value="Glycoside hydrolase/deacetylase"/>
    <property type="match status" value="1"/>
</dbReference>
<name>A0A832ZAG5_9EURY</name>
<gene>
    <name evidence="2" type="ORF">EYH13_03960</name>
</gene>
<organism evidence="2 3">
    <name type="scientific">Thermococcus paralvinellae</name>
    <dbReference type="NCBI Taxonomy" id="582419"/>
    <lineage>
        <taxon>Archaea</taxon>
        <taxon>Methanobacteriati</taxon>
        <taxon>Methanobacteriota</taxon>
        <taxon>Thermococci</taxon>
        <taxon>Thermococcales</taxon>
        <taxon>Thermococcaceae</taxon>
        <taxon>Thermococcus</taxon>
    </lineage>
</organism>
<protein>
    <submittedName>
        <fullName evidence="2">Polysaccharide deacetylase</fullName>
    </submittedName>
</protein>
<feature type="domain" description="NodB homology" evidence="1">
    <location>
        <begin position="1"/>
        <end position="97"/>
    </location>
</feature>
<dbReference type="Gene3D" id="3.20.20.370">
    <property type="entry name" value="Glycoside hydrolase/deacetylase"/>
    <property type="match status" value="1"/>
</dbReference>
<dbReference type="Proteomes" id="UP000649326">
    <property type="component" value="Unassembled WGS sequence"/>
</dbReference>
<comment type="caution">
    <text evidence="2">The sequence shown here is derived from an EMBL/GenBank/DDBJ whole genome shotgun (WGS) entry which is preliminary data.</text>
</comment>